<comment type="domain">
    <text evidence="12">Has 2 endonuclease domains. The discontinuous RuvC-like domain cleaves the target DNA noncomplementary to crRNA while the HNH nuclease domain cleaves the target DNA complementary to crRNA.</text>
</comment>
<sequence>MNDKNQKYRLGLDLGTNSIGWCIYSLDVNNKPETLIDMGVRIFSDGRDPKTKEPLAVERRTARGLRRILHRRKLRRRQMFRLLQEQGLMPNDASEAAALKSLNPYELRVKALDTKLEPYELGRALFNLSVRRGFKSNRKEAVQEKEKDSQNDAKSQNEKCEHLAKAIKDSGCRTLGEFLWKHKNTETQQTENDARNIGMRFVPGRSNYYPTRRMYVEEFDAIRKAQEPYYSGVNWDALHEKLFYQRPLRAQERGKCRYMPDKERTFKAMPCSQKIRILQEVYNMDYIDEYGKTIPLEEAQTDSLISLLDKREKLSFKAMKKELGIDESCTFNLERGGREYLQGNAAAVKLRNKKRFGELWDSLSLAKQDAIVEKLITADEDAEIISMLAQYNLTDEQKKNIAVTVLPSGTAMLCKEVTEMLVQKMEQNKIPLTVAVQMLGYTYADQSVREEDTLPYYGAILTGSTMGAHPEADESEPELKYGKISNPTVHVALNQTRTVVNALIKAYGKPQQIVVELSRDLKASREAKARIQKTITMNQKRNERDNKNITDITKIPYPNRNDRLKYRLWEELGSGSNSFSRKCLYCGKPISGSEIFTENIEIEHILPFGRTLFDGETNKTVAHTDCNRDKGDRSPFEAFGSSPNGYNWHEICARANSLKNPAKRTLFAENAMEKFEKDNSFIQRQLTDNAYLSRSALRYLRCICKDVWSINGGMTKLLRDKWNIDSILKRKIDDPEIAHFELKNDQIGQYKKNRYDHRHHALDASVIALIDRAMVQEISQLNKIRLKNRIEAPQMPVLRSELIEKVKHITVSFKPDHGRQGKLSKETLLGKIKKIEKVDIDSIQTDDIASIKDDAIRTRFETKRRELGDITKAKAALKTEFPKLDVFKTYYVSRTPIVSLTEKNINSIVDEKIKEKLKTFIKEHADLSFAEQLQKFSETEWIGKPSAAGKPGKKYRIEKVRCINWGQTPITITSSAVPRYLCPEDYLAAVVWQIPSKKKDTEPEYKATFLRRDEFDVNNKPKKLEKPHDAAQYICMLYKDDYLEFTESGATHLCRIAGLPASQNNKIDIRPIYAVSDCKDWIIATNENMLEPCWKPQKEEKRISVNVLFGKHKARSVTVNPIGRVFRK</sequence>
<dbReference type="GO" id="GO:0003723">
    <property type="term" value="F:RNA binding"/>
    <property type="evidence" value="ECO:0007669"/>
    <property type="project" value="UniProtKB-UniRule"/>
</dbReference>
<evidence type="ECO:0000259" key="14">
    <source>
        <dbReference type="PROSITE" id="PS51749"/>
    </source>
</evidence>
<dbReference type="InterPro" id="IPR040619">
    <property type="entry name" value="Cas9_alpha-helical_lobe"/>
</dbReference>
<feature type="domain" description="HNH Cas9-type" evidence="14">
    <location>
        <begin position="524"/>
        <end position="686"/>
    </location>
</feature>
<dbReference type="GO" id="GO:0043571">
    <property type="term" value="P:maintenance of CRISPR repeat elements"/>
    <property type="evidence" value="ECO:0007669"/>
    <property type="project" value="UniProtKB-UniRule"/>
</dbReference>
<evidence type="ECO:0000256" key="9">
    <source>
        <dbReference type="ARBA" id="ARBA00023125"/>
    </source>
</evidence>
<keyword evidence="5 12" id="KW-0378">Hydrolase</keyword>
<dbReference type="InterPro" id="IPR041383">
    <property type="entry name" value="RuvC_III"/>
</dbReference>
<dbReference type="Pfam" id="PF18541">
    <property type="entry name" value="RuvC_III"/>
    <property type="match status" value="1"/>
</dbReference>
<feature type="active site" description="Proton acceptor for HNH nuclease domain" evidence="12">
    <location>
        <position position="604"/>
    </location>
</feature>
<feature type="region of interest" description="Disordered" evidence="13">
    <location>
        <begin position="139"/>
        <end position="158"/>
    </location>
</feature>
<evidence type="ECO:0000256" key="2">
    <source>
        <dbReference type="ARBA" id="ARBA00022722"/>
    </source>
</evidence>
<evidence type="ECO:0000256" key="5">
    <source>
        <dbReference type="ARBA" id="ARBA00022801"/>
    </source>
</evidence>
<evidence type="ECO:0000256" key="10">
    <source>
        <dbReference type="ARBA" id="ARBA00023211"/>
    </source>
</evidence>
<keyword evidence="10" id="KW-0464">Manganese</keyword>
<evidence type="ECO:0000313" key="17">
    <source>
        <dbReference type="Proteomes" id="UP000016412"/>
    </source>
</evidence>
<proteinExistence type="inferred from homology"/>
<dbReference type="Proteomes" id="UP000016646">
    <property type="component" value="Unassembled WGS sequence"/>
</dbReference>
<evidence type="ECO:0000313" key="18">
    <source>
        <dbReference type="Proteomes" id="UP000016646"/>
    </source>
</evidence>
<dbReference type="HAMAP" id="MF_01480">
    <property type="entry name" value="Cas9"/>
    <property type="match status" value="1"/>
</dbReference>
<comment type="function">
    <text evidence="12">CRISPR (clustered regularly interspaced short palindromic repeat) is an adaptive immune system that provides protection against mobile genetic elements (viruses, transposable elements and conjugative plasmids). CRISPR clusters contain spacers, sequences complementary to antecedent mobile elements, and target invading nucleic acids. CRISPR clusters are transcribed and processed into CRISPR RNA (crRNA). In type II CRISPR systems correct processing of pre-crRNA requires a trans-encoded small RNA (tracrRNA), endogenous ribonuclease 3 (rnc) and this protein. The tracrRNA serves as a guide for ribonuclease 3-aided processing of pre-crRNA. Subsequently Cas9/crRNA/tracrRNA endonucleolytically cleaves linear or circular dsDNA target complementary to the spacer; Cas9 is inactive in the absence of the 2 guide RNAs (gRNA). Cas9 recognizes the protospacer adjacent motif (PAM) in the CRISPR repeat sequences to help distinguish self versus nonself, as targets within the bacterial CRISPR locus do not have PAMs. PAM recognition is also required for catalytic activity.</text>
</comment>
<keyword evidence="7 12" id="KW-0694">RNA-binding</keyword>
<protein>
    <recommendedName>
        <fullName evidence="12">CRISPR-associated endonuclease Cas9</fullName>
        <ecNumber evidence="12">3.1.-.-</ecNumber>
    </recommendedName>
</protein>
<dbReference type="GO" id="GO:0003677">
    <property type="term" value="F:DNA binding"/>
    <property type="evidence" value="ECO:0007669"/>
    <property type="project" value="UniProtKB-UniRule"/>
</dbReference>
<dbReference type="PROSITE" id="PS51749">
    <property type="entry name" value="HNH_CAS9"/>
    <property type="match status" value="1"/>
</dbReference>
<keyword evidence="6" id="KW-0460">Magnesium</keyword>
<dbReference type="InterPro" id="IPR036397">
    <property type="entry name" value="RNaseH_sf"/>
</dbReference>
<evidence type="ECO:0000313" key="16">
    <source>
        <dbReference type="EMBL" id="ERK04546.1"/>
    </source>
</evidence>
<dbReference type="EMBL" id="AVQI01000020">
    <property type="protein sequence ID" value="ERK04546.1"/>
    <property type="molecule type" value="Genomic_DNA"/>
</dbReference>
<evidence type="ECO:0000256" key="8">
    <source>
        <dbReference type="ARBA" id="ARBA00023118"/>
    </source>
</evidence>
<dbReference type="Gene3D" id="3.30.420.10">
    <property type="entry name" value="Ribonuclease H-like superfamily/Ribonuclease H"/>
    <property type="match status" value="3"/>
</dbReference>
<dbReference type="STRING" id="1125725.HMPREF1325_2111"/>
<evidence type="ECO:0000256" key="6">
    <source>
        <dbReference type="ARBA" id="ARBA00022842"/>
    </source>
</evidence>
<dbReference type="InterPro" id="IPR028629">
    <property type="entry name" value="Cas9"/>
</dbReference>
<keyword evidence="18" id="KW-1185">Reference proteome</keyword>
<dbReference type="AlphaFoldDB" id="U1GXL8"/>
<dbReference type="eggNOG" id="COG3513">
    <property type="taxonomic scope" value="Bacteria"/>
</dbReference>
<gene>
    <name evidence="12 15" type="primary">cas9</name>
    <name evidence="16" type="ORF">HMPREF0860_0843</name>
    <name evidence="15" type="ORF">HMPREF1325_2111</name>
</gene>
<dbReference type="PATRIC" id="fig|1125725.3.peg.553"/>
<dbReference type="EMBL" id="AUZJ01000013">
    <property type="protein sequence ID" value="ERF61304.1"/>
    <property type="molecule type" value="Genomic_DNA"/>
</dbReference>
<evidence type="ECO:0000313" key="15">
    <source>
        <dbReference type="EMBL" id="ERF61304.1"/>
    </source>
</evidence>
<dbReference type="OrthoDB" id="9757607at2"/>
<accession>U1GXL8</accession>
<evidence type="ECO:0000256" key="3">
    <source>
        <dbReference type="ARBA" id="ARBA00022723"/>
    </source>
</evidence>
<evidence type="ECO:0000256" key="7">
    <source>
        <dbReference type="ARBA" id="ARBA00022884"/>
    </source>
</evidence>
<dbReference type="RefSeq" id="WP_021329608.1">
    <property type="nucleotide sequence ID" value="NZ_AUZJ01000013.1"/>
</dbReference>
<dbReference type="Proteomes" id="UP000016412">
    <property type="component" value="Unassembled WGS sequence"/>
</dbReference>
<dbReference type="InterPro" id="IPR033114">
    <property type="entry name" value="HNH_CAS9"/>
</dbReference>
<dbReference type="GO" id="GO:0016787">
    <property type="term" value="F:hydrolase activity"/>
    <property type="evidence" value="ECO:0007669"/>
    <property type="project" value="UniProtKB-KW"/>
</dbReference>
<comment type="caution">
    <text evidence="12">Lacks conserved residue(s) required for the propagation of feature annotation.</text>
</comment>
<dbReference type="NCBIfam" id="TIGR01865">
    <property type="entry name" value="cas_Csn1"/>
    <property type="match status" value="1"/>
</dbReference>
<comment type="subunit">
    <text evidence="11 12">Monomer. Binds crRNA and tracrRNA.</text>
</comment>
<comment type="similarity">
    <text evidence="12">Belongs to the CRISPR-associated Cas9 family.</text>
</comment>
<organism evidence="15 17">
    <name type="scientific">Treponema socranskii subsp. socranskii VPI DR56BR1116 = ATCC 35536</name>
    <dbReference type="NCBI Taxonomy" id="1125725"/>
    <lineage>
        <taxon>Bacteria</taxon>
        <taxon>Pseudomonadati</taxon>
        <taxon>Spirochaetota</taxon>
        <taxon>Spirochaetia</taxon>
        <taxon>Spirochaetales</taxon>
        <taxon>Treponemataceae</taxon>
        <taxon>Treponema</taxon>
    </lineage>
</organism>
<dbReference type="Pfam" id="PF18470">
    <property type="entry name" value="Cas9_a"/>
    <property type="match status" value="1"/>
</dbReference>
<dbReference type="GO" id="GO:0004519">
    <property type="term" value="F:endonuclease activity"/>
    <property type="evidence" value="ECO:0007669"/>
    <property type="project" value="UniProtKB-UniRule"/>
</dbReference>
<keyword evidence="4 12" id="KW-0255">Endonuclease</keyword>
<comment type="cofactor">
    <cofactor evidence="1">
        <name>Mg(2+)</name>
        <dbReference type="ChEBI" id="CHEBI:18420"/>
    </cofactor>
</comment>
<dbReference type="GO" id="GO:0046872">
    <property type="term" value="F:metal ion binding"/>
    <property type="evidence" value="ECO:0007669"/>
    <property type="project" value="UniProtKB-UniRule"/>
</dbReference>
<keyword evidence="8 12" id="KW-0051">Antiviral defense</keyword>
<evidence type="ECO:0000256" key="4">
    <source>
        <dbReference type="ARBA" id="ARBA00022759"/>
    </source>
</evidence>
<keyword evidence="3" id="KW-0479">Metal-binding</keyword>
<dbReference type="InterPro" id="IPR003615">
    <property type="entry name" value="HNH_nuc"/>
</dbReference>
<comment type="caution">
    <text evidence="15">The sequence shown here is derived from an EMBL/GenBank/DDBJ whole genome shotgun (WGS) entry which is preliminary data.</text>
</comment>
<reference evidence="17 18" key="1">
    <citation type="submission" date="2013-08" db="EMBL/GenBank/DDBJ databases">
        <authorList>
            <person name="Durkin A.S."/>
            <person name="Haft D.R."/>
            <person name="McCorrison J."/>
            <person name="Torralba M."/>
            <person name="Gillis M."/>
            <person name="Haft D.H."/>
            <person name="Methe B."/>
            <person name="Sutton G."/>
            <person name="Nelson K.E."/>
        </authorList>
    </citation>
    <scope>NUCLEOTIDE SEQUENCE [LARGE SCALE GENOMIC DNA]</scope>
    <source>
        <strain evidence="16 18">ATCC 35536</strain>
        <strain evidence="15 17">VPI DR56BR1116</strain>
    </source>
</reference>
<keyword evidence="2 12" id="KW-0540">Nuclease</keyword>
<evidence type="ECO:0000256" key="13">
    <source>
        <dbReference type="SAM" id="MobiDB-lite"/>
    </source>
</evidence>
<feature type="active site" description="For RuvC-like nuclease domain" evidence="12">
    <location>
        <position position="13"/>
    </location>
</feature>
<dbReference type="Pfam" id="PF13395">
    <property type="entry name" value="HNH_4"/>
    <property type="match status" value="1"/>
</dbReference>
<dbReference type="EC" id="3.1.-.-" evidence="12"/>
<name>U1GXL8_TRESO</name>
<evidence type="ECO:0000256" key="12">
    <source>
        <dbReference type="HAMAP-Rule" id="MF_01480"/>
    </source>
</evidence>
<keyword evidence="9 12" id="KW-0238">DNA-binding</keyword>
<evidence type="ECO:0000256" key="11">
    <source>
        <dbReference type="ARBA" id="ARBA00046380"/>
    </source>
</evidence>
<dbReference type="GO" id="GO:0051607">
    <property type="term" value="P:defense response to virus"/>
    <property type="evidence" value="ECO:0007669"/>
    <property type="project" value="UniProtKB-UniRule"/>
</dbReference>
<evidence type="ECO:0000256" key="1">
    <source>
        <dbReference type="ARBA" id="ARBA00001946"/>
    </source>
</evidence>